<organism evidence="2 3">
    <name type="scientific">Folsomia candida</name>
    <name type="common">Springtail</name>
    <dbReference type="NCBI Taxonomy" id="158441"/>
    <lineage>
        <taxon>Eukaryota</taxon>
        <taxon>Metazoa</taxon>
        <taxon>Ecdysozoa</taxon>
        <taxon>Arthropoda</taxon>
        <taxon>Hexapoda</taxon>
        <taxon>Collembola</taxon>
        <taxon>Entomobryomorpha</taxon>
        <taxon>Isotomoidea</taxon>
        <taxon>Isotomidae</taxon>
        <taxon>Proisotominae</taxon>
        <taxon>Folsomia</taxon>
    </lineage>
</organism>
<keyword evidence="3" id="KW-1185">Reference proteome</keyword>
<name>A0A226DJA4_FOLCA</name>
<feature type="region of interest" description="Disordered" evidence="1">
    <location>
        <begin position="93"/>
        <end position="113"/>
    </location>
</feature>
<feature type="region of interest" description="Disordered" evidence="1">
    <location>
        <begin position="1"/>
        <end position="27"/>
    </location>
</feature>
<evidence type="ECO:0000313" key="3">
    <source>
        <dbReference type="Proteomes" id="UP000198287"/>
    </source>
</evidence>
<dbReference type="EMBL" id="LNIX01000019">
    <property type="protein sequence ID" value="OXA44767.1"/>
    <property type="molecule type" value="Genomic_DNA"/>
</dbReference>
<accession>A0A226DJA4</accession>
<dbReference type="AlphaFoldDB" id="A0A226DJA4"/>
<proteinExistence type="predicted"/>
<dbReference type="Proteomes" id="UP000198287">
    <property type="component" value="Unassembled WGS sequence"/>
</dbReference>
<reference evidence="2 3" key="1">
    <citation type="submission" date="2015-12" db="EMBL/GenBank/DDBJ databases">
        <title>The genome of Folsomia candida.</title>
        <authorList>
            <person name="Faddeeva A."/>
            <person name="Derks M.F."/>
            <person name="Anvar Y."/>
            <person name="Smit S."/>
            <person name="Van Straalen N."/>
            <person name="Roelofs D."/>
        </authorList>
    </citation>
    <scope>NUCLEOTIDE SEQUENCE [LARGE SCALE GENOMIC DNA]</scope>
    <source>
        <strain evidence="2 3">VU population</strain>
        <tissue evidence="2">Whole body</tissue>
    </source>
</reference>
<gene>
    <name evidence="2" type="ORF">Fcan01_20896</name>
</gene>
<feature type="compositionally biased region" description="Polar residues" evidence="1">
    <location>
        <begin position="101"/>
        <end position="113"/>
    </location>
</feature>
<evidence type="ECO:0000313" key="2">
    <source>
        <dbReference type="EMBL" id="OXA44767.1"/>
    </source>
</evidence>
<comment type="caution">
    <text evidence="2">The sequence shown here is derived from an EMBL/GenBank/DDBJ whole genome shotgun (WGS) entry which is preliminary data.</text>
</comment>
<sequence>MVPGPPAHGPWSLVPGGPSEKLVPGPWSPRDHLKKWSLVPEGPGTRDHIGPEDHGPLRAMITTNLLQGAWSVAITRRGCKRAANFDEWKHKCTHASRRGESSLSNTSGLLATI</sequence>
<evidence type="ECO:0000256" key="1">
    <source>
        <dbReference type="SAM" id="MobiDB-lite"/>
    </source>
</evidence>
<protein>
    <submittedName>
        <fullName evidence="2">Uncharacterized protein</fullName>
    </submittedName>
</protein>